<feature type="transmembrane region" description="Helical" evidence="2">
    <location>
        <begin position="2176"/>
        <end position="2197"/>
    </location>
</feature>
<dbReference type="Gene3D" id="2.60.120.260">
    <property type="entry name" value="Galactose-binding domain-like"/>
    <property type="match status" value="1"/>
</dbReference>
<name>B3T537_9ZZZZ</name>
<evidence type="ECO:0000259" key="3">
    <source>
        <dbReference type="Pfam" id="PF23657"/>
    </source>
</evidence>
<organism evidence="4">
    <name type="scientific">uncultured marine microorganism HF4000_ANIW137P11</name>
    <dbReference type="NCBI Taxonomy" id="455534"/>
    <lineage>
        <taxon>unclassified sequences</taxon>
        <taxon>environmental samples</taxon>
    </lineage>
</organism>
<proteinExistence type="predicted"/>
<feature type="domain" description="DUF7151" evidence="3">
    <location>
        <begin position="194"/>
        <end position="238"/>
    </location>
</feature>
<feature type="compositionally biased region" description="Acidic residues" evidence="1">
    <location>
        <begin position="2208"/>
        <end position="2219"/>
    </location>
</feature>
<dbReference type="InterPro" id="IPR055575">
    <property type="entry name" value="DUF7151"/>
</dbReference>
<sequence length="2236" mass="240262">MHASRRRVATALVLLMIIAPFTSAGMASWNTTNTINPNGGSITVTGFRVPGNGTVLDGWVHVANTDIATAVDSTIVFEGPALLAGGFENVAYDEDLESISMMDDGSHSDISDFAAGEIIATLSNQYKSGPGYTMVYTSLAVTNSTGCNSSSGTEVTYGFDNNFNGNLNSNEITNTLYFCDVHTTSNGSNVTYSALVSFSTESAGGNCENGGYKIEAGVDYDDDRNLDTGEINSLTYICHNVAIWGPAILSTMNGTLQGANRITSYGTIPSTASHGAVVAATMPGEAVPAGTDAWLIAPKLITPSASVMNGYWMSFDHWYHLDSTASGDGDGAWVEYRLKNGTWSNWTWIAPDGGYPSTLSTSGPTVNGAPTTGALPVFASPTESGWVTSNLTLSNIPEINPASEIQFRFRLWTSPTATTERPGWFIDNIEYNNDGIDYGVWHHGCIVTTGTCQYATSAYGALQTSVDMSGTDGDSWIEIDLEWDLEGSFFDNGCVELSLTNLTWTDISSTSQSTTTNCEDRSGAIPGYGYTAANGVTYYDESGAIRTINLSIPSTFQNQSNVQMRFIVGTDTVVNYGGICCDSQEGLTVGEIRVYVDDDNIAHSDDFYTSTTASHYVANPPTGASTTNQWGHHIFSTGAQYESLSFEDSGANAPTVSDASGWSRNPSSSSTAIGNKWALGQLGPNAGPSTQEPSFPYVYGINLNGVYGNNADAYLISPSYSIPSGSSATLTFNKWVCTENYWDAIGLYIKVNTGPWTYFDPGIANWYDGSVGYSGNSMYGNNAWMGGDCNQLEFENRQAPLSQYAGETVKFRFRLDTDASVTYAGGYIDDFGILIPNYSQPGAWTSPPIDLTSIDDFNLGWIDVDATVPTNTTVTGTLLDASTGQVIGGFEEVDFPISLAGIDPDQHPYIKVQVDIESLDPEVTPRIKKLSIGGKRFLTAESTGANGWDLSTSIEVVDGLLNATSIAGTITSPYLHSSRPIKSITLSGNYSSGVALVAYDVNGAQLGTGGAGGVAFTYPTTGFALALSLPTNGWIDRMVFTANFALPALNPAVDVLDDGSTDWSFPSGDDYGHYGWQSLISGDANQVSATLDLDGSSPSSVTVRIPTSASIYSGIVSIASDSDGFSSAVTVTVAGASQSGGSGDHIFYNTLDVAQMGAINAQGTSHTDAETGRAWRDIIIELHSNTAQQVSIARLGIGYMMFENISGLGPAVAAYHDTQTTDDPPPNQINIPVAVSADAGLLTIDGNLKFDYIITNRDFSVPNTFYPHGESYTVTTRHHHLHDNSDLSEIVLRGQASDGEVIEFQASNSADGLWGFGSDAVTITQISGDSVVELNTSGSYIVEELHNDGYTDITVNWVFDISWNWDDVDSIRWVAKALDSSGDTVWPAVAHSGQSGRKAVENDLQIDTFEIRDQYDRLLSNQWSTFYPYPIREGSILNITGNVRFQDATDVRPSGEDFQVRLNLSGSLILLNSNDDGSFEGIINAPSGISEVTTSPDLFRVGPLAGAIGADDVSGVATVVTIRQDSNPPSVGQIEVNTATGLTSANGKVWDPTLPLSLFVTVEEAEARGETLTLRYWRADVDDMDSDGIADEEEYLSQVQPLTSGMTGEQQVNFAGIDVSAQSFNSPVHVYIEGTDWAGLTYQEGGSGGGPGAENAWATVIIATDEPTTIVSAGFSLDHEMGYLLAGVPHTFKMQINEPNGLQTLDNVSIMLCGDGTDNVGKFSYNPANGDIWTADDSLISPLSVQTQQLTSDVIELSMMFEISWEFPWEEGQYGCKPSVSVIDDITEVAYQNNIGELTWVLDNRLIAIPSSMEDLTPPIVTTDNIHLYLRQGDEFQMNGEIYYAGSGVLLSTIPDDLQVEMQIVYGTQEIDSVVGVAEDGTWTASMTLPMRVPLHANMGLTTLVLNVPGVGSSSENADAQVTVDSKSPTVLFDQMNYPDSSLTVLESDLLEEVLVSVTIVDEIGLPNEDLQVAWIYLRDNLPVAGTEDTGGLAMLFDEEGRDIFQGDLDFSPALEGFEIENGDRILFWVTSTDRAGNMIQGLGSESAPRPIALRIMVFNPNLDSIVINPKDPFIDETVIIETFWSNDGKRDGTIEINLYELKDDNNWRTETATVELELLAETSSVYAVFEWTPGKEGQPVLYVIIDGDLDNPAYPVNGILVKQPEEVGGGPDAGVTYGLMGAVVLMALALVGFFVMRSRGEDDYYFEDDDDSYFEEETWEHGEEAASDEESEEED</sequence>
<dbReference type="Pfam" id="PF20773">
    <property type="entry name" value="InhA-like_MAM"/>
    <property type="match status" value="1"/>
</dbReference>
<keyword evidence="2" id="KW-1133">Transmembrane helix</keyword>
<dbReference type="Pfam" id="PF23657">
    <property type="entry name" value="DUF7151"/>
    <property type="match status" value="1"/>
</dbReference>
<keyword evidence="2" id="KW-0472">Membrane</keyword>
<evidence type="ECO:0000256" key="1">
    <source>
        <dbReference type="SAM" id="MobiDB-lite"/>
    </source>
</evidence>
<feature type="compositionally biased region" description="Acidic residues" evidence="1">
    <location>
        <begin position="2226"/>
        <end position="2236"/>
    </location>
</feature>
<evidence type="ECO:0000313" key="4">
    <source>
        <dbReference type="EMBL" id="ABZ07696.1"/>
    </source>
</evidence>
<gene>
    <name evidence="4" type="ORF">ALOHA_HF4000ANIW137P11ctg1g6</name>
</gene>
<accession>B3T537</accession>
<dbReference type="EMBL" id="EU016607">
    <property type="protein sequence ID" value="ABZ07696.1"/>
    <property type="molecule type" value="Genomic_DNA"/>
</dbReference>
<feature type="region of interest" description="Disordered" evidence="1">
    <location>
        <begin position="2208"/>
        <end position="2236"/>
    </location>
</feature>
<evidence type="ECO:0000256" key="2">
    <source>
        <dbReference type="SAM" id="Phobius"/>
    </source>
</evidence>
<reference evidence="4" key="1">
    <citation type="journal article" date="2008" name="ISME J.">
        <title>Genomic patterns of recombination, clonal divergence and environment in marine microbial populations.</title>
        <authorList>
            <person name="Konstantinidis K.T."/>
            <person name="Delong E.F."/>
        </authorList>
    </citation>
    <scope>NUCLEOTIDE SEQUENCE</scope>
</reference>
<keyword evidence="2" id="KW-0812">Transmembrane</keyword>
<protein>
    <recommendedName>
        <fullName evidence="3">DUF7151 domain-containing protein</fullName>
    </recommendedName>
</protein>